<dbReference type="SMART" id="SM00354">
    <property type="entry name" value="HTH_LACI"/>
    <property type="match status" value="1"/>
</dbReference>
<dbReference type="InterPro" id="IPR000843">
    <property type="entry name" value="HTH_LacI"/>
</dbReference>
<evidence type="ECO:0000259" key="4">
    <source>
        <dbReference type="PROSITE" id="PS50932"/>
    </source>
</evidence>
<dbReference type="PANTHER" id="PTHR30146">
    <property type="entry name" value="LACI-RELATED TRANSCRIPTIONAL REPRESSOR"/>
    <property type="match status" value="1"/>
</dbReference>
<dbReference type="EMBL" id="SLZZ01000024">
    <property type="protein sequence ID" value="TCS76407.1"/>
    <property type="molecule type" value="Genomic_DNA"/>
</dbReference>
<dbReference type="InterPro" id="IPR028082">
    <property type="entry name" value="Peripla_BP_I"/>
</dbReference>
<evidence type="ECO:0000256" key="3">
    <source>
        <dbReference type="ARBA" id="ARBA00023163"/>
    </source>
</evidence>
<organism evidence="5 6">
    <name type="scientific">Muricomes intestini</name>
    <dbReference type="NCBI Taxonomy" id="1796634"/>
    <lineage>
        <taxon>Bacteria</taxon>
        <taxon>Bacillati</taxon>
        <taxon>Bacillota</taxon>
        <taxon>Clostridia</taxon>
        <taxon>Lachnospirales</taxon>
        <taxon>Lachnospiraceae</taxon>
        <taxon>Muricomes</taxon>
    </lineage>
</organism>
<comment type="caution">
    <text evidence="5">The sequence shown here is derived from an EMBL/GenBank/DDBJ whole genome shotgun (WGS) entry which is preliminary data.</text>
</comment>
<keyword evidence="1" id="KW-0805">Transcription regulation</keyword>
<evidence type="ECO:0000256" key="2">
    <source>
        <dbReference type="ARBA" id="ARBA00023125"/>
    </source>
</evidence>
<keyword evidence="2 5" id="KW-0238">DNA-binding</keyword>
<evidence type="ECO:0000313" key="5">
    <source>
        <dbReference type="EMBL" id="TCS76407.1"/>
    </source>
</evidence>
<dbReference type="RefSeq" id="WP_132382909.1">
    <property type="nucleotide sequence ID" value="NZ_SLZZ01000024.1"/>
</dbReference>
<proteinExistence type="predicted"/>
<dbReference type="CDD" id="cd00093">
    <property type="entry name" value="HTH_XRE"/>
    <property type="match status" value="1"/>
</dbReference>
<dbReference type="AlphaFoldDB" id="A0A4R3K2B2"/>
<dbReference type="Pfam" id="PF13407">
    <property type="entry name" value="Peripla_BP_4"/>
    <property type="match status" value="1"/>
</dbReference>
<dbReference type="GO" id="GO:0000976">
    <property type="term" value="F:transcription cis-regulatory region binding"/>
    <property type="evidence" value="ECO:0007669"/>
    <property type="project" value="TreeGrafter"/>
</dbReference>
<dbReference type="Gene3D" id="3.40.50.2300">
    <property type="match status" value="2"/>
</dbReference>
<dbReference type="Proteomes" id="UP000295726">
    <property type="component" value="Unassembled WGS sequence"/>
</dbReference>
<evidence type="ECO:0000256" key="1">
    <source>
        <dbReference type="ARBA" id="ARBA00023015"/>
    </source>
</evidence>
<dbReference type="InterPro" id="IPR025997">
    <property type="entry name" value="SBP_2_dom"/>
</dbReference>
<dbReference type="InterPro" id="IPR010982">
    <property type="entry name" value="Lambda_DNA-bd_dom_sf"/>
</dbReference>
<dbReference type="OrthoDB" id="2049456at2"/>
<name>A0A4R3K2B2_9FIRM</name>
<dbReference type="Gene3D" id="1.10.260.40">
    <property type="entry name" value="lambda repressor-like DNA-binding domains"/>
    <property type="match status" value="1"/>
</dbReference>
<accession>A0A4R3K2B2</accession>
<keyword evidence="6" id="KW-1185">Reference proteome</keyword>
<gene>
    <name evidence="5" type="ORF">EDD59_12423</name>
</gene>
<protein>
    <submittedName>
        <fullName evidence="5">DNA-binding LacI/PurR family transcriptional regulator</fullName>
    </submittedName>
</protein>
<sequence>MSNNTKNRMTMNQLAKELNISRTTLYNIMHQKGAFSEETEKRVFKALEDYNFRANNNARNLAKHREYKIAFVGFYSMRFKYFFDEIDAGIERALADYEDDGLQIIKKYSDRENPGQQIIDLKELDEQGIENFIVFCYHYEYVYPQIQKLIEKGKNVMLFSRRIPEVQPLCSVGCNDYLSGELMMELLHKFAPEGSRVQLLISEHNHHDNLVVGERLAGFYDALPKSKKRFEILENAWTSPVPEEEKGEIRRVLEERNPDVVLDFVCNLEYAARYLEERGKQNTVLLGYDVYPEIVPYIKNSTIDAVVYQDLSSQSYKAVQLMFEYICYGKRMKQENYYLPLNVVFASNCVYFECSDME</sequence>
<feature type="domain" description="HTH lacI-type" evidence="4">
    <location>
        <begin position="9"/>
        <end position="63"/>
    </location>
</feature>
<dbReference type="GO" id="GO:0003700">
    <property type="term" value="F:DNA-binding transcription factor activity"/>
    <property type="evidence" value="ECO:0007669"/>
    <property type="project" value="TreeGrafter"/>
</dbReference>
<dbReference type="PANTHER" id="PTHR30146:SF144">
    <property type="entry name" value="LACI-FAMILY TRANSCRIPTION REGULATOR"/>
    <property type="match status" value="1"/>
</dbReference>
<dbReference type="SUPFAM" id="SSF53822">
    <property type="entry name" value="Periplasmic binding protein-like I"/>
    <property type="match status" value="1"/>
</dbReference>
<dbReference type="PROSITE" id="PS50932">
    <property type="entry name" value="HTH_LACI_2"/>
    <property type="match status" value="1"/>
</dbReference>
<dbReference type="InterPro" id="IPR001387">
    <property type="entry name" value="Cro/C1-type_HTH"/>
</dbReference>
<reference evidence="5 6" key="1">
    <citation type="submission" date="2019-03" db="EMBL/GenBank/DDBJ databases">
        <title>Genomic Encyclopedia of Type Strains, Phase IV (KMG-IV): sequencing the most valuable type-strain genomes for metagenomic binning, comparative biology and taxonomic classification.</title>
        <authorList>
            <person name="Goeker M."/>
        </authorList>
    </citation>
    <scope>NUCLEOTIDE SEQUENCE [LARGE SCALE GENOMIC DNA]</scope>
    <source>
        <strain evidence="5 6">DSM 29489</strain>
    </source>
</reference>
<keyword evidence="3" id="KW-0804">Transcription</keyword>
<dbReference type="SUPFAM" id="SSF47413">
    <property type="entry name" value="lambda repressor-like DNA-binding domains"/>
    <property type="match status" value="1"/>
</dbReference>
<evidence type="ECO:0000313" key="6">
    <source>
        <dbReference type="Proteomes" id="UP000295726"/>
    </source>
</evidence>